<feature type="compositionally biased region" description="Low complexity" evidence="1">
    <location>
        <begin position="65"/>
        <end position="82"/>
    </location>
</feature>
<name>A0A9X0HMY1_SOLP1</name>
<sequence>MFEKLQTLLLILFGLIVFVVSMWRKAQEAMRREAQERKLPQPDSRSTARPVVRPPGAPSFEELLQQMKQQNQQGNSKPQQGSTPTPASRNEQRAPAPRTLEVPQPSVRNLEEAATTRTARSLEEPTTAPRRAASLPRAAASLADNYWAREARPSQRPTAAADIAARLRNPADLRAAFIMAEVLQRRFE</sequence>
<keyword evidence="4" id="KW-1185">Reference proteome</keyword>
<dbReference type="RefSeq" id="WP_059070609.1">
    <property type="nucleotide sequence ID" value="NZ_LNAL01000006.1"/>
</dbReference>
<dbReference type="AlphaFoldDB" id="A0A9X0HMY1"/>
<organism evidence="3 4">
    <name type="scientific">Solirubrum puertoriconensis</name>
    <dbReference type="NCBI Taxonomy" id="1751427"/>
    <lineage>
        <taxon>Bacteria</taxon>
        <taxon>Pseudomonadati</taxon>
        <taxon>Bacteroidota</taxon>
        <taxon>Cytophagia</taxon>
        <taxon>Cytophagales</taxon>
    </lineage>
</organism>
<feature type="transmembrane region" description="Helical" evidence="2">
    <location>
        <begin position="6"/>
        <end position="23"/>
    </location>
</feature>
<evidence type="ECO:0000313" key="3">
    <source>
        <dbReference type="EMBL" id="KUG08804.1"/>
    </source>
</evidence>
<dbReference type="Proteomes" id="UP000054223">
    <property type="component" value="Unassembled WGS sequence"/>
</dbReference>
<keyword evidence="2" id="KW-0472">Membrane</keyword>
<comment type="caution">
    <text evidence="3">The sequence shown here is derived from an EMBL/GenBank/DDBJ whole genome shotgun (WGS) entry which is preliminary data.</text>
</comment>
<proteinExistence type="predicted"/>
<dbReference type="EMBL" id="LNAL01000006">
    <property type="protein sequence ID" value="KUG08804.1"/>
    <property type="molecule type" value="Genomic_DNA"/>
</dbReference>
<dbReference type="OrthoDB" id="885126at2"/>
<keyword evidence="2" id="KW-0812">Transmembrane</keyword>
<reference evidence="3 4" key="1">
    <citation type="submission" date="2015-11" db="EMBL/GenBank/DDBJ databases">
        <title>Solirubrum puertoriconensis gen. nov. an environmental bacteria isolated in Puerto Rico.</title>
        <authorList>
            <person name="Cuebas-Irizarry M.F."/>
            <person name="Montalvo-Rodriguez R."/>
        </authorList>
    </citation>
    <scope>NUCLEOTIDE SEQUENCE [LARGE SCALE GENOMIC DNA]</scope>
    <source>
        <strain evidence="3 4">MC1A</strain>
    </source>
</reference>
<accession>A0A9X0HMY1</accession>
<gene>
    <name evidence="3" type="ORF">ASU33_11790</name>
</gene>
<evidence type="ECO:0000256" key="2">
    <source>
        <dbReference type="SAM" id="Phobius"/>
    </source>
</evidence>
<evidence type="ECO:0000313" key="4">
    <source>
        <dbReference type="Proteomes" id="UP000054223"/>
    </source>
</evidence>
<protein>
    <submittedName>
        <fullName evidence="3">Uncharacterized protein</fullName>
    </submittedName>
</protein>
<feature type="region of interest" description="Disordered" evidence="1">
    <location>
        <begin position="34"/>
        <end position="133"/>
    </location>
</feature>
<evidence type="ECO:0000256" key="1">
    <source>
        <dbReference type="SAM" id="MobiDB-lite"/>
    </source>
</evidence>
<keyword evidence="2" id="KW-1133">Transmembrane helix</keyword>